<feature type="transmembrane region" description="Helical" evidence="1">
    <location>
        <begin position="41"/>
        <end position="61"/>
    </location>
</feature>
<dbReference type="Pfam" id="PF06161">
    <property type="entry name" value="DUF975"/>
    <property type="match status" value="1"/>
</dbReference>
<dbReference type="RefSeq" id="WP_252766812.1">
    <property type="nucleotide sequence ID" value="NZ_CP097119.1"/>
</dbReference>
<gene>
    <name evidence="2" type="ORF">M3M40_00215</name>
</gene>
<keyword evidence="1" id="KW-0812">Transmembrane</keyword>
<reference evidence="2" key="1">
    <citation type="submission" date="2022-05" db="EMBL/GenBank/DDBJ databases">
        <authorList>
            <person name="Oliphant S.A."/>
            <person name="Watson-Haigh N.S."/>
            <person name="Sumby K.M."/>
            <person name="Gardner J.M."/>
            <person name="Jiranek V."/>
        </authorList>
    </citation>
    <scope>NUCLEOTIDE SEQUENCE</scope>
    <source>
        <strain evidence="2">KI4_B1</strain>
    </source>
</reference>
<dbReference type="InterPro" id="IPR010380">
    <property type="entry name" value="DUF975"/>
</dbReference>
<dbReference type="PANTHER" id="PTHR40076">
    <property type="entry name" value="MEMBRANE PROTEIN-RELATED"/>
    <property type="match status" value="1"/>
</dbReference>
<feature type="transmembrane region" description="Helical" evidence="1">
    <location>
        <begin position="85"/>
        <end position="107"/>
    </location>
</feature>
<keyword evidence="1" id="KW-1133">Transmembrane helix</keyword>
<accession>A0A9Q8ZPP1</accession>
<organism evidence="2 3">
    <name type="scientific">Fructilactobacillus cliffordii</name>
    <dbReference type="NCBI Taxonomy" id="2940299"/>
    <lineage>
        <taxon>Bacteria</taxon>
        <taxon>Bacillati</taxon>
        <taxon>Bacillota</taxon>
        <taxon>Bacilli</taxon>
        <taxon>Lactobacillales</taxon>
        <taxon>Lactobacillaceae</taxon>
        <taxon>Fructilactobacillus</taxon>
    </lineage>
</organism>
<name>A0A9Q8ZPP1_9LACO</name>
<evidence type="ECO:0000256" key="1">
    <source>
        <dbReference type="SAM" id="Phobius"/>
    </source>
</evidence>
<dbReference type="PANTHER" id="PTHR40076:SF1">
    <property type="entry name" value="MEMBRANE PROTEIN"/>
    <property type="match status" value="1"/>
</dbReference>
<evidence type="ECO:0000313" key="2">
    <source>
        <dbReference type="EMBL" id="USS89275.1"/>
    </source>
</evidence>
<evidence type="ECO:0000313" key="3">
    <source>
        <dbReference type="Proteomes" id="UP001055911"/>
    </source>
</evidence>
<feature type="transmembrane region" description="Helical" evidence="1">
    <location>
        <begin position="15"/>
        <end position="34"/>
    </location>
</feature>
<dbReference type="AlphaFoldDB" id="A0A9Q8ZPP1"/>
<feature type="transmembrane region" description="Helical" evidence="1">
    <location>
        <begin position="154"/>
        <end position="180"/>
    </location>
</feature>
<proteinExistence type="predicted"/>
<sequence length="201" mass="22699">MNFQLLKQKTLRNFAGNWGAAILIGLPFVIVTYFTATTGILYAILGSFTTVGMVLTFSEWFDFERVPESPLTATFRNMLATPRPWGPFLLCIVVEIYTLLWSLLLIVPGIMKGLAYSQALFIYRDHVLRGENAPDINEVITESRTIMDGHKLELFWLNLSFIGWAILSFLTLGIGFFWLVPYYVGTMVNYHEALVAGGDVI</sequence>
<protein>
    <submittedName>
        <fullName evidence="2">DUF975 family protein</fullName>
    </submittedName>
</protein>
<keyword evidence="1" id="KW-0472">Membrane</keyword>
<keyword evidence="3" id="KW-1185">Reference proteome</keyword>
<dbReference type="Proteomes" id="UP001055911">
    <property type="component" value="Chromosome"/>
</dbReference>
<dbReference type="EMBL" id="CP097119">
    <property type="protein sequence ID" value="USS89275.1"/>
    <property type="molecule type" value="Genomic_DNA"/>
</dbReference>